<evidence type="ECO:0000256" key="7">
    <source>
        <dbReference type="SAM" id="SignalP"/>
    </source>
</evidence>
<dbReference type="SUPFAM" id="SSF56235">
    <property type="entry name" value="N-terminal nucleophile aminohydrolases (Ntn hydrolases)"/>
    <property type="match status" value="1"/>
</dbReference>
<dbReference type="Gene3D" id="1.10.1400.10">
    <property type="match status" value="1"/>
</dbReference>
<keyword evidence="6" id="KW-0106">Calcium</keyword>
<sequence>MRMLIQLSLLFIPLLSFSQQFSHQEIERYKAEAQRVTIIRDNWFVPHIYGKTDADAVFGLLYAQCEESFQKVEENNLEMLGRLSEVYGESRLYDDLEMRLIYDTAAAKRDYNNSPLWLKKLLDAAADGVNYYLYKHPEVKPKVLTHFEPWFALLRTNGSISATQDGGISVNDMKNLYPAKDSSVAFREKENPYINNDPMGSNGFAVAPQKTTAKNAILYINPHVTFYYRSEMQMASDEGLNAYGAVTWGTFFIFQGFNQYCGWMHTSGEADVADLFTEKIIKRGDSLYTQYDDQLLPVTAKTITIRYKKDDGFGEQTFTTYHTIHGPVMGSRNGQWLSLRENNRSLPALEQSWLRTKAKGFEEFKQVMNLRSNTSDNTVFADYKGNIAYWHGNFVPRRNTKYDYSLPVDGSTSATDWKGIYALDSIVHVYNPATGFIQNCNSTPFTVSGESSPKPENYPVYMAPDGENYRGITAARLLSNANDLTVESMIKNIGYNHYLALFDDLLPVLLNDYTSLASTDSLKQSLGEAITLLTNWNKSAADTSVASTIAIEFGYRFLQKVPPVTNLYNATHLVEQLRAAIQHTTALERLQLLSETLKDLSNRFGTWRTAWGNVNRYQRPVDGVFDDAKRSMAVGFAASNFGSIPAFATRRFPNTVKRYGFNGNSFIACVEFGKKIKAKSVITGGQSFNPQSPHYLDQAEMYINGNFKNVLFYKEDVMKHVEKSYHPGE</sequence>
<evidence type="ECO:0000256" key="1">
    <source>
        <dbReference type="ARBA" id="ARBA00006586"/>
    </source>
</evidence>
<dbReference type="OrthoDB" id="9759796at2"/>
<dbReference type="InterPro" id="IPR043146">
    <property type="entry name" value="Penicillin_amidase_N_B-knob"/>
</dbReference>
<dbReference type="GO" id="GO:0017000">
    <property type="term" value="P:antibiotic biosynthetic process"/>
    <property type="evidence" value="ECO:0007669"/>
    <property type="project" value="InterPro"/>
</dbReference>
<evidence type="ECO:0000313" key="8">
    <source>
        <dbReference type="EMBL" id="TKK68353.1"/>
    </source>
</evidence>
<organism evidence="8 9">
    <name type="scientific">Ilyomonas limi</name>
    <dbReference type="NCBI Taxonomy" id="2575867"/>
    <lineage>
        <taxon>Bacteria</taxon>
        <taxon>Pseudomonadati</taxon>
        <taxon>Bacteroidota</taxon>
        <taxon>Chitinophagia</taxon>
        <taxon>Chitinophagales</taxon>
        <taxon>Chitinophagaceae</taxon>
        <taxon>Ilyomonas</taxon>
    </lineage>
</organism>
<comment type="caution">
    <text evidence="8">The sequence shown here is derived from an EMBL/GenBank/DDBJ whole genome shotgun (WGS) entry which is preliminary data.</text>
</comment>
<feature type="active site" description="Nucleophile" evidence="5">
    <location>
        <position position="201"/>
    </location>
</feature>
<keyword evidence="6" id="KW-0479">Metal-binding</keyword>
<gene>
    <name evidence="8" type="ORF">FC093_11925</name>
</gene>
<dbReference type="GO" id="GO:0046872">
    <property type="term" value="F:metal ion binding"/>
    <property type="evidence" value="ECO:0007669"/>
    <property type="project" value="UniProtKB-KW"/>
</dbReference>
<keyword evidence="4" id="KW-0865">Zymogen</keyword>
<dbReference type="Gene3D" id="1.10.439.10">
    <property type="entry name" value="Penicillin Amidohydrolase, domain 1"/>
    <property type="match status" value="1"/>
</dbReference>
<feature type="chain" id="PRO_5020867971" evidence="7">
    <location>
        <begin position="19"/>
        <end position="729"/>
    </location>
</feature>
<dbReference type="Gene3D" id="2.30.120.10">
    <property type="match status" value="1"/>
</dbReference>
<dbReference type="PANTHER" id="PTHR34218">
    <property type="entry name" value="PEPTIDASE S45 PENICILLIN AMIDASE"/>
    <property type="match status" value="1"/>
</dbReference>
<dbReference type="InterPro" id="IPR023343">
    <property type="entry name" value="Penicillin_amidase_dom1"/>
</dbReference>
<dbReference type="EMBL" id="SZQL01000008">
    <property type="protein sequence ID" value="TKK68353.1"/>
    <property type="molecule type" value="Genomic_DNA"/>
</dbReference>
<feature type="binding site" evidence="6">
    <location>
        <position position="274"/>
    </location>
    <ligand>
        <name>Ca(2+)</name>
        <dbReference type="ChEBI" id="CHEBI:29108"/>
    </ligand>
</feature>
<evidence type="ECO:0000256" key="4">
    <source>
        <dbReference type="ARBA" id="ARBA00023145"/>
    </source>
</evidence>
<keyword evidence="2 7" id="KW-0732">Signal</keyword>
<dbReference type="Gene3D" id="3.60.20.10">
    <property type="entry name" value="Glutamine Phosphoribosylpyrophosphate, subunit 1, domain 1"/>
    <property type="match status" value="1"/>
</dbReference>
<proteinExistence type="inferred from homology"/>
<dbReference type="InterPro" id="IPR014395">
    <property type="entry name" value="Pen/GL7ACA/AHL_acylase"/>
</dbReference>
<dbReference type="PIRSF" id="PIRSF001227">
    <property type="entry name" value="Pen_acylase"/>
    <property type="match status" value="1"/>
</dbReference>
<dbReference type="GO" id="GO:0016811">
    <property type="term" value="F:hydrolase activity, acting on carbon-nitrogen (but not peptide) bonds, in linear amides"/>
    <property type="evidence" value="ECO:0007669"/>
    <property type="project" value="InterPro"/>
</dbReference>
<comment type="cofactor">
    <cofactor evidence="6">
        <name>Ca(2+)</name>
        <dbReference type="ChEBI" id="CHEBI:29108"/>
    </cofactor>
    <text evidence="6">Binds 1 Ca(2+) ion per dimer.</text>
</comment>
<accession>A0A4V6XAV4</accession>
<feature type="binding site" evidence="6">
    <location>
        <position position="271"/>
    </location>
    <ligand>
        <name>Ca(2+)</name>
        <dbReference type="ChEBI" id="CHEBI:29108"/>
    </ligand>
</feature>
<dbReference type="PANTHER" id="PTHR34218:SF3">
    <property type="entry name" value="ACYL-HOMOSERINE LACTONE ACYLASE PVDQ"/>
    <property type="match status" value="1"/>
</dbReference>
<dbReference type="InterPro" id="IPR002692">
    <property type="entry name" value="S45"/>
</dbReference>
<reference evidence="8 9" key="1">
    <citation type="submission" date="2019-05" db="EMBL/GenBank/DDBJ databases">
        <title>Panacibacter sp. strain 17mud1-8 Genome sequencing and assembly.</title>
        <authorList>
            <person name="Chhetri G."/>
        </authorList>
    </citation>
    <scope>NUCLEOTIDE SEQUENCE [LARGE SCALE GENOMIC DNA]</scope>
    <source>
        <strain evidence="8 9">17mud1-8</strain>
    </source>
</reference>
<protein>
    <submittedName>
        <fullName evidence="8">Penicillin acylase family protein</fullName>
    </submittedName>
</protein>
<dbReference type="AlphaFoldDB" id="A0A4V6XAV4"/>
<evidence type="ECO:0000256" key="5">
    <source>
        <dbReference type="PIRSR" id="PIRSR001227-1"/>
    </source>
</evidence>
<evidence type="ECO:0000256" key="2">
    <source>
        <dbReference type="ARBA" id="ARBA00022729"/>
    </source>
</evidence>
<keyword evidence="9" id="KW-1185">Reference proteome</keyword>
<comment type="similarity">
    <text evidence="1">Belongs to the peptidase S45 family.</text>
</comment>
<evidence type="ECO:0000313" key="9">
    <source>
        <dbReference type="Proteomes" id="UP000305848"/>
    </source>
</evidence>
<dbReference type="Proteomes" id="UP000305848">
    <property type="component" value="Unassembled WGS sequence"/>
</dbReference>
<dbReference type="InterPro" id="IPR043147">
    <property type="entry name" value="Penicillin_amidase_A-knob"/>
</dbReference>
<dbReference type="Pfam" id="PF01804">
    <property type="entry name" value="Penicil_amidase"/>
    <property type="match status" value="1"/>
</dbReference>
<evidence type="ECO:0000256" key="6">
    <source>
        <dbReference type="PIRSR" id="PIRSR001227-2"/>
    </source>
</evidence>
<keyword evidence="3" id="KW-0378">Hydrolase</keyword>
<evidence type="ECO:0000256" key="3">
    <source>
        <dbReference type="ARBA" id="ARBA00022801"/>
    </source>
</evidence>
<dbReference type="InterPro" id="IPR029055">
    <property type="entry name" value="Ntn_hydrolases_N"/>
</dbReference>
<feature type="signal peptide" evidence="7">
    <location>
        <begin position="1"/>
        <end position="18"/>
    </location>
</feature>
<name>A0A4V6XAV4_9BACT</name>